<sequence length="73" mass="8345">MADIKFEIQETVGTVSQSPKGWTKELNLISWNGKAPKYDLRDWAPEHEKMGKGVTLSVEELKALRDLLNEMEL</sequence>
<dbReference type="AlphaFoldDB" id="A0A3T0KT00"/>
<evidence type="ECO:0000259" key="1">
    <source>
        <dbReference type="Pfam" id="PF02229"/>
    </source>
</evidence>
<dbReference type="Proteomes" id="UP000283095">
    <property type="component" value="Chromosome"/>
</dbReference>
<dbReference type="OrthoDB" id="7067273at2"/>
<dbReference type="InterPro" id="IPR017154">
    <property type="entry name" value="PC4-like"/>
</dbReference>
<dbReference type="EMBL" id="CP026095">
    <property type="protein sequence ID" value="AZV43420.1"/>
    <property type="molecule type" value="Genomic_DNA"/>
</dbReference>
<organism evidence="2 3">
    <name type="scientific">Peribacillus asahii</name>
    <dbReference type="NCBI Taxonomy" id="228899"/>
    <lineage>
        <taxon>Bacteria</taxon>
        <taxon>Bacillati</taxon>
        <taxon>Bacillota</taxon>
        <taxon>Bacilli</taxon>
        <taxon>Bacillales</taxon>
        <taxon>Bacillaceae</taxon>
        <taxon>Peribacillus</taxon>
    </lineage>
</organism>
<dbReference type="Pfam" id="PF02229">
    <property type="entry name" value="PC4"/>
    <property type="match status" value="1"/>
</dbReference>
<evidence type="ECO:0000313" key="3">
    <source>
        <dbReference type="Proteomes" id="UP000283095"/>
    </source>
</evidence>
<dbReference type="Gene3D" id="2.30.31.70">
    <property type="match status" value="1"/>
</dbReference>
<gene>
    <name evidence="2" type="ORF">BAOM_2811</name>
</gene>
<feature type="domain" description="Transcriptional coactivator p15 (PC4) C-terminal" evidence="1">
    <location>
        <begin position="19"/>
        <end position="66"/>
    </location>
</feature>
<evidence type="ECO:0000313" key="2">
    <source>
        <dbReference type="EMBL" id="AZV43420.1"/>
    </source>
</evidence>
<accession>A0A3T0KT00</accession>
<dbReference type="InterPro" id="IPR003173">
    <property type="entry name" value="PC4_C"/>
</dbReference>
<reference evidence="2 3" key="1">
    <citation type="submission" date="2018-01" db="EMBL/GenBank/DDBJ databases">
        <title>Bacillus asahii Genome sequencing and assembly.</title>
        <authorList>
            <person name="Jiang H."/>
            <person name="Feng Y."/>
            <person name="Zhao F."/>
            <person name="Lin X."/>
        </authorList>
    </citation>
    <scope>NUCLEOTIDE SEQUENCE [LARGE SCALE GENOMIC DNA]</scope>
    <source>
        <strain evidence="2 3">OM18</strain>
    </source>
</reference>
<dbReference type="KEGG" id="pasa:BAOM_2811"/>
<dbReference type="RefSeq" id="WP_127760620.1">
    <property type="nucleotide sequence ID" value="NZ_CP026095.1"/>
</dbReference>
<dbReference type="GO" id="GO:0006355">
    <property type="term" value="P:regulation of DNA-templated transcription"/>
    <property type="evidence" value="ECO:0007669"/>
    <property type="project" value="InterPro"/>
</dbReference>
<protein>
    <recommendedName>
        <fullName evidence="1">Transcriptional coactivator p15 (PC4) C-terminal domain-containing protein</fullName>
    </recommendedName>
</protein>
<proteinExistence type="predicted"/>
<name>A0A3T0KT00_9BACI</name>
<dbReference type="PIRSF" id="PIRSF037246">
    <property type="entry name" value="UCP037246"/>
    <property type="match status" value="1"/>
</dbReference>
<dbReference type="GO" id="GO:0003677">
    <property type="term" value="F:DNA binding"/>
    <property type="evidence" value="ECO:0007669"/>
    <property type="project" value="InterPro"/>
</dbReference>